<comment type="caution">
    <text evidence="4">The sequence shown here is derived from an EMBL/GenBank/DDBJ whole genome shotgun (WGS) entry which is preliminary data.</text>
</comment>
<dbReference type="Proteomes" id="UP001285636">
    <property type="component" value="Unassembled WGS sequence"/>
</dbReference>
<dbReference type="InterPro" id="IPR048447">
    <property type="entry name" value="DUF1980_C"/>
</dbReference>
<sequence>MKKETDLGFHAYIRGIILIGFALLILAFIITGNIRYYIAVNMMPFIYFATGVFLLLGVVQIIRSTSKGQEEELLCDCGTDHSMEGSPVTKLLIYSIFIAPIVLGFVLPDKVLDSTVAQNRGIQYGSGILTKPTAQVSEEGSQTSRAEAYLNDPDGYMESLESETSSSDEFSTEEFYTEEGFNSYYDEMAQELLAEERIVVTEENYLDIMTVLDLHLDRFVGKEIHIVGFVYREPDFDDNQLVVARFGMTCCVADASVYGTMIETTEATAFENDTWVNVVGTIDKTMYNDFHIPLIQLDTINEVPEPDTPYVFPSFGI</sequence>
<feature type="transmembrane region" description="Helical" evidence="1">
    <location>
        <begin position="12"/>
        <end position="30"/>
    </location>
</feature>
<dbReference type="PANTHER" id="PTHR40047:SF1">
    <property type="entry name" value="UPF0703 PROTEIN YCGQ"/>
    <property type="match status" value="1"/>
</dbReference>
<gene>
    <name evidence="4" type="ORF">RYX45_03215</name>
</gene>
<accession>A0AAJ2KYK5</accession>
<proteinExistence type="predicted"/>
<dbReference type="Pfam" id="PF21537">
    <property type="entry name" value="DUF1980_C"/>
    <property type="match status" value="1"/>
</dbReference>
<dbReference type="PANTHER" id="PTHR40047">
    <property type="entry name" value="UPF0703 PROTEIN YCGQ"/>
    <property type="match status" value="1"/>
</dbReference>
<feature type="domain" description="DUF1980" evidence="2">
    <location>
        <begin position="13"/>
        <end position="123"/>
    </location>
</feature>
<dbReference type="InterPro" id="IPR052955">
    <property type="entry name" value="UPF0703_membrane_permease"/>
</dbReference>
<dbReference type="EMBL" id="JAWJAY010000001">
    <property type="protein sequence ID" value="MDV2884173.1"/>
    <property type="molecule type" value="Genomic_DNA"/>
</dbReference>
<dbReference type="RefSeq" id="WP_012958340.1">
    <property type="nucleotide sequence ID" value="NZ_CP144224.1"/>
</dbReference>
<dbReference type="NCBIfam" id="TIGR03943">
    <property type="entry name" value="TIGR03943 family putative permease subunit"/>
    <property type="match status" value="1"/>
</dbReference>
<keyword evidence="1" id="KW-0812">Transmembrane</keyword>
<dbReference type="InterPro" id="IPR048493">
    <property type="entry name" value="DUF1980_N"/>
</dbReference>
<organism evidence="4 5">
    <name type="scientific">Alkalihalophilus pseudofirmus</name>
    <name type="common">Bacillus pseudofirmus</name>
    <dbReference type="NCBI Taxonomy" id="79885"/>
    <lineage>
        <taxon>Bacteria</taxon>
        <taxon>Bacillati</taxon>
        <taxon>Bacillota</taxon>
        <taxon>Bacilli</taxon>
        <taxon>Bacillales</taxon>
        <taxon>Bacillaceae</taxon>
        <taxon>Alkalihalophilus</taxon>
    </lineage>
</organism>
<dbReference type="Pfam" id="PF09323">
    <property type="entry name" value="DUF1980"/>
    <property type="match status" value="1"/>
</dbReference>
<evidence type="ECO:0000313" key="4">
    <source>
        <dbReference type="EMBL" id="MDV2884173.1"/>
    </source>
</evidence>
<dbReference type="InterPro" id="IPR015402">
    <property type="entry name" value="DUF1980"/>
</dbReference>
<feature type="transmembrane region" description="Helical" evidence="1">
    <location>
        <begin position="91"/>
        <end position="108"/>
    </location>
</feature>
<evidence type="ECO:0000259" key="2">
    <source>
        <dbReference type="Pfam" id="PF09323"/>
    </source>
</evidence>
<feature type="transmembrane region" description="Helical" evidence="1">
    <location>
        <begin position="36"/>
        <end position="59"/>
    </location>
</feature>
<evidence type="ECO:0000259" key="3">
    <source>
        <dbReference type="Pfam" id="PF21537"/>
    </source>
</evidence>
<evidence type="ECO:0000256" key="1">
    <source>
        <dbReference type="SAM" id="Phobius"/>
    </source>
</evidence>
<reference evidence="4" key="1">
    <citation type="submission" date="2023-10" db="EMBL/GenBank/DDBJ databases">
        <title>Screening of Alkalihalophilus pseudofirmusBZ-TG-HK211 and Its Alleviation of Salt Stress on Rapeseed Growth.</title>
        <authorList>
            <person name="Zhao B."/>
            <person name="Guo T."/>
        </authorList>
    </citation>
    <scope>NUCLEOTIDE SEQUENCE</scope>
    <source>
        <strain evidence="4">BZ-TG-HK211</strain>
    </source>
</reference>
<keyword evidence="1" id="KW-1133">Transmembrane helix</keyword>
<feature type="domain" description="DUF1980" evidence="3">
    <location>
        <begin position="176"/>
        <end position="313"/>
    </location>
</feature>
<name>A0AAJ2KYK5_ALKPS</name>
<protein>
    <submittedName>
        <fullName evidence="4">TIGR03943 family protein</fullName>
    </submittedName>
</protein>
<dbReference type="AlphaFoldDB" id="A0AAJ2KYK5"/>
<evidence type="ECO:0000313" key="5">
    <source>
        <dbReference type="Proteomes" id="UP001285636"/>
    </source>
</evidence>
<keyword evidence="1" id="KW-0472">Membrane</keyword>